<dbReference type="PANTHER" id="PTHR11135:SF0">
    <property type="entry name" value="ELONGATOR COMPLEX PROTEIN 3"/>
    <property type="match status" value="1"/>
</dbReference>
<dbReference type="Proteomes" id="UP000294614">
    <property type="component" value="Unassembled WGS sequence"/>
</dbReference>
<keyword evidence="9" id="KW-1185">Reference proteome</keyword>
<organism evidence="8 9">
    <name type="scientific">Seleniivibrio woodruffii</name>
    <dbReference type="NCBI Taxonomy" id="1078050"/>
    <lineage>
        <taxon>Bacteria</taxon>
        <taxon>Pseudomonadati</taxon>
        <taxon>Deferribacterota</taxon>
        <taxon>Deferribacteres</taxon>
        <taxon>Deferribacterales</taxon>
        <taxon>Geovibrionaceae</taxon>
        <taxon>Seleniivibrio</taxon>
    </lineage>
</organism>
<dbReference type="EMBL" id="SMGG01000003">
    <property type="protein sequence ID" value="TCK61611.1"/>
    <property type="molecule type" value="Genomic_DNA"/>
</dbReference>
<gene>
    <name evidence="8" type="ORF">C8D98_0113</name>
</gene>
<reference evidence="8 9" key="1">
    <citation type="submission" date="2019-03" db="EMBL/GenBank/DDBJ databases">
        <title>Genomic Encyclopedia of Type Strains, Phase IV (KMG-IV): sequencing the most valuable type-strain genomes for metagenomic binning, comparative biology and taxonomic classification.</title>
        <authorList>
            <person name="Goeker M."/>
        </authorList>
    </citation>
    <scope>NUCLEOTIDE SEQUENCE [LARGE SCALE GENOMIC DNA]</scope>
    <source>
        <strain evidence="8 9">DSM 24984</strain>
    </source>
</reference>
<evidence type="ECO:0000256" key="3">
    <source>
        <dbReference type="ARBA" id="ARBA00022691"/>
    </source>
</evidence>
<evidence type="ECO:0000256" key="1">
    <source>
        <dbReference type="ARBA" id="ARBA00001966"/>
    </source>
</evidence>
<dbReference type="SMART" id="SM00729">
    <property type="entry name" value="Elp3"/>
    <property type="match status" value="1"/>
</dbReference>
<evidence type="ECO:0000256" key="6">
    <source>
        <dbReference type="ARBA" id="ARBA00023014"/>
    </source>
</evidence>
<dbReference type="SFLD" id="SFLDG01086">
    <property type="entry name" value="elongater_protein-like"/>
    <property type="match status" value="1"/>
</dbReference>
<dbReference type="SFLD" id="SFLDG01082">
    <property type="entry name" value="B12-binding_domain_containing"/>
    <property type="match status" value="1"/>
</dbReference>
<dbReference type="InterPro" id="IPR058240">
    <property type="entry name" value="rSAM_sf"/>
</dbReference>
<dbReference type="InterPro" id="IPR023404">
    <property type="entry name" value="rSAM_horseshoe"/>
</dbReference>
<dbReference type="InterPro" id="IPR039661">
    <property type="entry name" value="ELP3"/>
</dbReference>
<protein>
    <submittedName>
        <fullName evidence="8">Radical SAM family protein</fullName>
    </submittedName>
</protein>
<dbReference type="Pfam" id="PF04055">
    <property type="entry name" value="Radical_SAM"/>
    <property type="match status" value="1"/>
</dbReference>
<accession>A0A4V2PS74</accession>
<evidence type="ECO:0000256" key="5">
    <source>
        <dbReference type="ARBA" id="ARBA00023004"/>
    </source>
</evidence>
<sequence length="341" mass="38089">MKNRILPVFIPFAGCRQRCVYCSQSSITGHTSTEILTSAERQISEYLGISGKWDELAYYGGSFTCLSGELQQRLYGLAHEHGFTKLRFSTSPDCVTDENMAMAKANGVETVEIGVQSLDDEVLRLNRRPCGAAETLDALRTARKHITKISAQIMTGMYGENFYSFDGTVNELVAVRPDYVRIYPCVVLKDTELYGLWRSGDHVPLPLAETLARCAYGLILFEAAGIEVIRIGLQDSESMKEQIAAGEYHPAIGDMAKTIAVAIWLGLGHNLVLDKKYINTAYGYNGYNREACENRLTIKEGSQPDIRRICRGITEIEDHKRYIQRQAAFHAQRLVCSTHNG</sequence>
<feature type="domain" description="Radical SAM core" evidence="7">
    <location>
        <begin position="1"/>
        <end position="230"/>
    </location>
</feature>
<dbReference type="Gene3D" id="3.80.30.20">
    <property type="entry name" value="tm_1862 like domain"/>
    <property type="match status" value="1"/>
</dbReference>
<evidence type="ECO:0000313" key="9">
    <source>
        <dbReference type="Proteomes" id="UP000294614"/>
    </source>
</evidence>
<keyword evidence="4" id="KW-0479">Metal-binding</keyword>
<dbReference type="GO" id="GO:0051539">
    <property type="term" value="F:4 iron, 4 sulfur cluster binding"/>
    <property type="evidence" value="ECO:0007669"/>
    <property type="project" value="UniProtKB-KW"/>
</dbReference>
<dbReference type="GO" id="GO:0046872">
    <property type="term" value="F:metal ion binding"/>
    <property type="evidence" value="ECO:0007669"/>
    <property type="project" value="UniProtKB-KW"/>
</dbReference>
<keyword evidence="5" id="KW-0408">Iron</keyword>
<dbReference type="SUPFAM" id="SSF102114">
    <property type="entry name" value="Radical SAM enzymes"/>
    <property type="match status" value="1"/>
</dbReference>
<dbReference type="InterPro" id="IPR007197">
    <property type="entry name" value="rSAM"/>
</dbReference>
<dbReference type="CDD" id="cd01335">
    <property type="entry name" value="Radical_SAM"/>
    <property type="match status" value="1"/>
</dbReference>
<dbReference type="InterPro" id="IPR032432">
    <property type="entry name" value="Radical_SAM_C"/>
</dbReference>
<keyword evidence="2" id="KW-0004">4Fe-4S</keyword>
<dbReference type="GO" id="GO:0005737">
    <property type="term" value="C:cytoplasm"/>
    <property type="evidence" value="ECO:0007669"/>
    <property type="project" value="TreeGrafter"/>
</dbReference>
<dbReference type="SFLD" id="SFLDS00029">
    <property type="entry name" value="Radical_SAM"/>
    <property type="match status" value="1"/>
</dbReference>
<keyword evidence="6" id="KW-0411">Iron-sulfur</keyword>
<dbReference type="InterPro" id="IPR006638">
    <property type="entry name" value="Elp3/MiaA/NifB-like_rSAM"/>
</dbReference>
<evidence type="ECO:0000256" key="4">
    <source>
        <dbReference type="ARBA" id="ARBA00022723"/>
    </source>
</evidence>
<evidence type="ECO:0000256" key="2">
    <source>
        <dbReference type="ARBA" id="ARBA00022485"/>
    </source>
</evidence>
<dbReference type="GO" id="GO:0003824">
    <property type="term" value="F:catalytic activity"/>
    <property type="evidence" value="ECO:0007669"/>
    <property type="project" value="InterPro"/>
</dbReference>
<comment type="cofactor">
    <cofactor evidence="1">
        <name>[4Fe-4S] cluster</name>
        <dbReference type="ChEBI" id="CHEBI:49883"/>
    </cofactor>
</comment>
<dbReference type="Pfam" id="PF16199">
    <property type="entry name" value="Radical_SAM_C"/>
    <property type="match status" value="1"/>
</dbReference>
<dbReference type="PANTHER" id="PTHR11135">
    <property type="entry name" value="HISTONE ACETYLTRANSFERASE-RELATED"/>
    <property type="match status" value="1"/>
</dbReference>
<dbReference type="GO" id="GO:0002926">
    <property type="term" value="P:tRNA wobble base 5-methoxycarbonylmethyl-2-thiouridinylation"/>
    <property type="evidence" value="ECO:0007669"/>
    <property type="project" value="TreeGrafter"/>
</dbReference>
<dbReference type="AlphaFoldDB" id="A0A4V2PS74"/>
<dbReference type="RefSeq" id="WP_165871134.1">
    <property type="nucleotide sequence ID" value="NZ_SMGG01000003.1"/>
</dbReference>
<dbReference type="PROSITE" id="PS51918">
    <property type="entry name" value="RADICAL_SAM"/>
    <property type="match status" value="1"/>
</dbReference>
<keyword evidence="3" id="KW-0949">S-adenosyl-L-methionine</keyword>
<evidence type="ECO:0000313" key="8">
    <source>
        <dbReference type="EMBL" id="TCK61611.1"/>
    </source>
</evidence>
<comment type="caution">
    <text evidence="8">The sequence shown here is derived from an EMBL/GenBank/DDBJ whole genome shotgun (WGS) entry which is preliminary data.</text>
</comment>
<name>A0A4V2PS74_9BACT</name>
<proteinExistence type="predicted"/>
<evidence type="ECO:0000259" key="7">
    <source>
        <dbReference type="PROSITE" id="PS51918"/>
    </source>
</evidence>